<name>A0A8J2M8H6_9HEXA</name>
<keyword evidence="2" id="KW-1133">Transmembrane helix</keyword>
<gene>
    <name evidence="4" type="ORF">AFUS01_LOCUS43416</name>
</gene>
<keyword evidence="2" id="KW-0812">Transmembrane</keyword>
<dbReference type="InterPro" id="IPR038901">
    <property type="entry name" value="HEXDC-like"/>
</dbReference>
<organism evidence="4 5">
    <name type="scientific">Allacma fusca</name>
    <dbReference type="NCBI Taxonomy" id="39272"/>
    <lineage>
        <taxon>Eukaryota</taxon>
        <taxon>Metazoa</taxon>
        <taxon>Ecdysozoa</taxon>
        <taxon>Arthropoda</taxon>
        <taxon>Hexapoda</taxon>
        <taxon>Collembola</taxon>
        <taxon>Symphypleona</taxon>
        <taxon>Sminthuridae</taxon>
        <taxon>Allacma</taxon>
    </lineage>
</organism>
<keyword evidence="1" id="KW-0378">Hydrolase</keyword>
<dbReference type="Pfam" id="PF00728">
    <property type="entry name" value="Glyco_hydro_20"/>
    <property type="match status" value="1"/>
</dbReference>
<proteinExistence type="predicted"/>
<keyword evidence="2" id="KW-0472">Membrane</keyword>
<sequence>MRKLYFRFLVLVFGIGVIYVLNILTTNLIFNPTSKKFLHTDKTTAKEKDDAEQLGLVRNVEIKTHGGSYDKEPIFRQDVEKPSYHQMSESKYIEELAENSKVSESTMKLRIPYKLVHLDLKGAPPKMSYIVNELLPLIHSAGANGLLVEYEDTFPFHGSYLSQLYNGVYTLDEIKWLLREAANLNFEVIPLIQTFGHMEYVLKKKPFQSLRENPRYAQTICPKQNTSWNLITQLIDQVIELHPASNYIHIGCDEAYQVSECPLCKNTDPKTIFVDHVTRISNYIKTKYKKNVIIWDDMLRKYYTNELVSSNLGSTTEVMIWDYTEDVERLIPNYLMDMYTSVFPHIWVASAFKGAFGEKLYNVNINRHALNHLSWLKTLGNYQAKIKNFRGFALTGWSRYDHFAVLCELLPVAVPSLLLNLLILKHRNVRESIKALGVELKCDLVNVELPIGYCQWPGDRLYNQLIELESLQNQITSLIARTDSSGWFTRWNILNNYTNPSRLVQFYNDTTNLKTLLEMSRIKLEEQLSTYYQKSITSQWLSMVLEPLEFKLNIIIKDIQNLSKRTSW</sequence>
<evidence type="ECO:0000256" key="1">
    <source>
        <dbReference type="ARBA" id="ARBA00022801"/>
    </source>
</evidence>
<accession>A0A8J2M8H6</accession>
<dbReference type="PANTHER" id="PTHR21040">
    <property type="entry name" value="BCDNA.GH04120"/>
    <property type="match status" value="1"/>
</dbReference>
<keyword evidence="5" id="KW-1185">Reference proteome</keyword>
<comment type="caution">
    <text evidence="4">The sequence shown here is derived from an EMBL/GenBank/DDBJ whole genome shotgun (WGS) entry which is preliminary data.</text>
</comment>
<dbReference type="InterPro" id="IPR015883">
    <property type="entry name" value="Glyco_hydro_20_cat"/>
</dbReference>
<dbReference type="Proteomes" id="UP000708208">
    <property type="component" value="Unassembled WGS sequence"/>
</dbReference>
<dbReference type="PANTHER" id="PTHR21040:SF8">
    <property type="entry name" value="BCDNA.GH04120"/>
    <property type="match status" value="1"/>
</dbReference>
<dbReference type="GO" id="GO:0015929">
    <property type="term" value="F:hexosaminidase activity"/>
    <property type="evidence" value="ECO:0007669"/>
    <property type="project" value="InterPro"/>
</dbReference>
<protein>
    <recommendedName>
        <fullName evidence="3">Glycoside hydrolase family 20 catalytic domain-containing protein</fullName>
    </recommendedName>
</protein>
<dbReference type="CDD" id="cd06565">
    <property type="entry name" value="GH20_GcnA-like"/>
    <property type="match status" value="1"/>
</dbReference>
<feature type="transmembrane region" description="Helical" evidence="2">
    <location>
        <begin position="7"/>
        <end position="30"/>
    </location>
</feature>
<evidence type="ECO:0000256" key="2">
    <source>
        <dbReference type="SAM" id="Phobius"/>
    </source>
</evidence>
<reference evidence="4" key="1">
    <citation type="submission" date="2021-06" db="EMBL/GenBank/DDBJ databases">
        <authorList>
            <person name="Hodson N. C."/>
            <person name="Mongue J. A."/>
            <person name="Jaron S. K."/>
        </authorList>
    </citation>
    <scope>NUCLEOTIDE SEQUENCE</scope>
</reference>
<dbReference type="EMBL" id="CAJVCH010570039">
    <property type="protein sequence ID" value="CAG7833840.1"/>
    <property type="molecule type" value="Genomic_DNA"/>
</dbReference>
<evidence type="ECO:0000259" key="3">
    <source>
        <dbReference type="Pfam" id="PF00728"/>
    </source>
</evidence>
<evidence type="ECO:0000313" key="4">
    <source>
        <dbReference type="EMBL" id="CAG7833840.1"/>
    </source>
</evidence>
<dbReference type="GO" id="GO:0005975">
    <property type="term" value="P:carbohydrate metabolic process"/>
    <property type="evidence" value="ECO:0007669"/>
    <property type="project" value="InterPro"/>
</dbReference>
<dbReference type="AlphaFoldDB" id="A0A8J2M8H6"/>
<dbReference type="OrthoDB" id="10023921at2759"/>
<evidence type="ECO:0000313" key="5">
    <source>
        <dbReference type="Proteomes" id="UP000708208"/>
    </source>
</evidence>
<feature type="domain" description="Glycoside hydrolase family 20 catalytic" evidence="3">
    <location>
        <begin position="163"/>
        <end position="325"/>
    </location>
</feature>